<evidence type="ECO:0000256" key="3">
    <source>
        <dbReference type="ARBA" id="ARBA00022670"/>
    </source>
</evidence>
<name>A0A507ZUI3_9FLAO</name>
<feature type="domain" description="Peptidase S9 prolyl oligopeptidase catalytic" evidence="10">
    <location>
        <begin position="469"/>
        <end position="681"/>
    </location>
</feature>
<dbReference type="GO" id="GO:0004252">
    <property type="term" value="F:serine-type endopeptidase activity"/>
    <property type="evidence" value="ECO:0007669"/>
    <property type="project" value="InterPro"/>
</dbReference>
<dbReference type="PROSITE" id="PS00708">
    <property type="entry name" value="PRO_ENDOPEP_SER"/>
    <property type="match status" value="1"/>
</dbReference>
<comment type="caution">
    <text evidence="12">The sequence shown here is derived from an EMBL/GenBank/DDBJ whole genome shotgun (WGS) entry which is preliminary data.</text>
</comment>
<dbReference type="PANTHER" id="PTHR11757:SF19">
    <property type="entry name" value="PROLYL ENDOPEPTIDASE-LIKE"/>
    <property type="match status" value="1"/>
</dbReference>
<dbReference type="InterPro" id="IPR051543">
    <property type="entry name" value="Serine_Peptidase_S9A"/>
</dbReference>
<dbReference type="EMBL" id="VIAR01000002">
    <property type="protein sequence ID" value="TQD40143.1"/>
    <property type="molecule type" value="Genomic_DNA"/>
</dbReference>
<evidence type="ECO:0000256" key="6">
    <source>
        <dbReference type="ARBA" id="ARBA00022801"/>
    </source>
</evidence>
<protein>
    <recommendedName>
        <fullName evidence="9">Proline-specific endopeptidase</fullName>
    </recommendedName>
</protein>
<dbReference type="FunFam" id="3.40.50.1820:FF:000005">
    <property type="entry name" value="Prolyl endopeptidase"/>
    <property type="match status" value="1"/>
</dbReference>
<keyword evidence="6" id="KW-0378">Hydrolase</keyword>
<sequence length="687" mass="79409">MIQTEIIPPKAKKIAKKLSIHNHERVDNYFWMNDRENQNVLNYLKEENAYNDAMTAHTKEFQKDLFKEMKARIKEDDSSVPYKKNGYWYYVRFETGADYPVYCRKKESLENTEEILFDCNEMAKDHAYFKLSGISISPDNTMAAFGVDTVSRRKYTIQIKNLKTGEIYPTKIETTTGSSVWANDNKTLFYTRKDEETLRSNQIYQHILGEKPENDILVYQEDDDTFNTYVYKSKSRKYIIIGSSSTMSDEYRILDANTPRDNFKLFAPRERGLEYGIAHFNNHFYILTNKDKATNFKLMKTPVVKTNPENWEEVIAHREEVLLEDVDIFKEYLVVTERFQGLNKIRVIRWDDTEDFYLPFNSETYTAGTGSNPEFDTTILRYAHTGLASPASVIDYDMKAKTSKVMKEQEVLDPGFDKNNYASERIWATAKDGKEIPISLVYKKGIERKGNRPLLQYAYGSYGHTTDPTFSTSRLSLLDRGFIFAIAHIRGGEYLGRKWYDDGKLLHKMNTFTDFIAASEYLIQQKYTSAKHLYAMGGSAGGMLMGGIANMAPELYNGIIAAVPFVDVLSTMLDDTIPLTTGEYDEWGNPNQKEYYEYMKKYSPYDNVKAQDYPNMLVTTGFHDSQVQYWEPAKWIAKLREMKTDNNKLLFHINMDAGHGGASGRFEALKEVAEDYAFLLDLEGITE</sequence>
<dbReference type="RefSeq" id="WP_141420673.1">
    <property type="nucleotide sequence ID" value="NZ_VIAR01000002.1"/>
</dbReference>
<gene>
    <name evidence="12" type="ORF">FKR84_02800</name>
</gene>
<evidence type="ECO:0000256" key="7">
    <source>
        <dbReference type="ARBA" id="ARBA00022825"/>
    </source>
</evidence>
<dbReference type="Pfam" id="PF00326">
    <property type="entry name" value="Peptidase_S9"/>
    <property type="match status" value="1"/>
</dbReference>
<feature type="domain" description="Peptidase S9A N-terminal" evidence="11">
    <location>
        <begin position="10"/>
        <end position="409"/>
    </location>
</feature>
<organism evidence="12 13">
    <name type="scientific">Haloflavibacter putidus</name>
    <dbReference type="NCBI Taxonomy" id="2576776"/>
    <lineage>
        <taxon>Bacteria</taxon>
        <taxon>Pseudomonadati</taxon>
        <taxon>Bacteroidota</taxon>
        <taxon>Flavobacteriia</taxon>
        <taxon>Flavobacteriales</taxon>
        <taxon>Flavobacteriaceae</taxon>
        <taxon>Haloflavibacter</taxon>
    </lineage>
</organism>
<reference evidence="12 13" key="1">
    <citation type="submission" date="2019-06" db="EMBL/GenBank/DDBJ databases">
        <title>Flavibacter putida gen. nov., sp. nov., a novel marine bacterium of the family Flavobacteriaceae isolated from coastal seawater.</title>
        <authorList>
            <person name="Feng X."/>
        </authorList>
    </citation>
    <scope>NUCLEOTIDE SEQUENCE [LARGE SCALE GENOMIC DNA]</scope>
    <source>
        <strain evidence="12 13">PLHSN227</strain>
    </source>
</reference>
<evidence type="ECO:0000256" key="2">
    <source>
        <dbReference type="ARBA" id="ARBA00005228"/>
    </source>
</evidence>
<keyword evidence="4" id="KW-0732">Signal</keyword>
<evidence type="ECO:0000256" key="5">
    <source>
        <dbReference type="ARBA" id="ARBA00022764"/>
    </source>
</evidence>
<dbReference type="InterPro" id="IPR002471">
    <property type="entry name" value="Pept_S9_AS"/>
</dbReference>
<evidence type="ECO:0000313" key="13">
    <source>
        <dbReference type="Proteomes" id="UP000317169"/>
    </source>
</evidence>
<dbReference type="Proteomes" id="UP000317169">
    <property type="component" value="Unassembled WGS sequence"/>
</dbReference>
<dbReference type="InterPro" id="IPR002470">
    <property type="entry name" value="Peptidase_S9A"/>
</dbReference>
<dbReference type="SUPFAM" id="SSF50993">
    <property type="entry name" value="Peptidase/esterase 'gauge' domain"/>
    <property type="match status" value="1"/>
</dbReference>
<dbReference type="Pfam" id="PF02897">
    <property type="entry name" value="Peptidase_S9_N"/>
    <property type="match status" value="1"/>
</dbReference>
<dbReference type="InterPro" id="IPR029058">
    <property type="entry name" value="AB_hydrolase_fold"/>
</dbReference>
<dbReference type="GO" id="GO:0006508">
    <property type="term" value="P:proteolysis"/>
    <property type="evidence" value="ECO:0007669"/>
    <property type="project" value="UniProtKB-KW"/>
</dbReference>
<evidence type="ECO:0000256" key="9">
    <source>
        <dbReference type="ARBA" id="ARBA00081187"/>
    </source>
</evidence>
<comment type="subcellular location">
    <subcellularLocation>
        <location evidence="1">Periplasm</location>
    </subcellularLocation>
</comment>
<evidence type="ECO:0000259" key="10">
    <source>
        <dbReference type="Pfam" id="PF00326"/>
    </source>
</evidence>
<dbReference type="PANTHER" id="PTHR11757">
    <property type="entry name" value="PROTEASE FAMILY S9A OLIGOPEPTIDASE"/>
    <property type="match status" value="1"/>
</dbReference>
<proteinExistence type="inferred from homology"/>
<dbReference type="Gene3D" id="3.40.50.1820">
    <property type="entry name" value="alpha/beta hydrolase"/>
    <property type="match status" value="1"/>
</dbReference>
<dbReference type="Gene3D" id="2.130.10.120">
    <property type="entry name" value="Prolyl oligopeptidase, N-terminal domain"/>
    <property type="match status" value="1"/>
</dbReference>
<keyword evidence="3" id="KW-0645">Protease</keyword>
<evidence type="ECO:0000313" key="12">
    <source>
        <dbReference type="EMBL" id="TQD40143.1"/>
    </source>
</evidence>
<comment type="similarity">
    <text evidence="2">Belongs to the peptidase S9A family.</text>
</comment>
<dbReference type="PRINTS" id="PR00862">
    <property type="entry name" value="PROLIGOPTASE"/>
</dbReference>
<dbReference type="InterPro" id="IPR001375">
    <property type="entry name" value="Peptidase_S9_cat"/>
</dbReference>
<dbReference type="InterPro" id="IPR023302">
    <property type="entry name" value="Pept_S9A_N"/>
</dbReference>
<evidence type="ECO:0000256" key="4">
    <source>
        <dbReference type="ARBA" id="ARBA00022729"/>
    </source>
</evidence>
<dbReference type="AlphaFoldDB" id="A0A507ZUI3"/>
<keyword evidence="13" id="KW-1185">Reference proteome</keyword>
<keyword evidence="7" id="KW-0720">Serine protease</keyword>
<dbReference type="GO" id="GO:0042597">
    <property type="term" value="C:periplasmic space"/>
    <property type="evidence" value="ECO:0007669"/>
    <property type="project" value="UniProtKB-SubCell"/>
</dbReference>
<comment type="function">
    <text evidence="8">Cleaves peptide bonds on the C-terminal side of prolyl residues within peptides that are up to approximately 30 amino acids long. Has an absolute requirement for an X-Pro bond in the trans configuration immediately preceding the Pro-Y scissible bond.</text>
</comment>
<evidence type="ECO:0000259" key="11">
    <source>
        <dbReference type="Pfam" id="PF02897"/>
    </source>
</evidence>
<accession>A0A507ZUI3</accession>
<dbReference type="SUPFAM" id="SSF53474">
    <property type="entry name" value="alpha/beta-Hydrolases"/>
    <property type="match status" value="1"/>
</dbReference>
<dbReference type="OrthoDB" id="9801421at2"/>
<keyword evidence="5" id="KW-0574">Periplasm</keyword>
<evidence type="ECO:0000256" key="8">
    <source>
        <dbReference type="ARBA" id="ARBA00060121"/>
    </source>
</evidence>
<evidence type="ECO:0000256" key="1">
    <source>
        <dbReference type="ARBA" id="ARBA00004418"/>
    </source>
</evidence>